<evidence type="ECO:0000256" key="19">
    <source>
        <dbReference type="ARBA" id="ARBA00037468"/>
    </source>
</evidence>
<feature type="transmembrane region" description="Helical" evidence="21">
    <location>
        <begin position="213"/>
        <end position="232"/>
    </location>
</feature>
<protein>
    <recommendedName>
        <fullName evidence="6 20">Phosphatidylcholine synthase</fullName>
        <shortName evidence="20">PC synthase</shortName>
        <shortName evidence="20">PCS</shortName>
        <ecNumber evidence="5 20">2.7.8.24</ecNumber>
    </recommendedName>
    <alternativeName>
        <fullName evidence="18 20">CDP-diglyceride-choline O-phosphatidyltransferase</fullName>
    </alternativeName>
</protein>
<evidence type="ECO:0000256" key="3">
    <source>
        <dbReference type="ARBA" id="ARBA00004429"/>
    </source>
</evidence>
<dbReference type="EC" id="2.7.8.24" evidence="5 20"/>
<comment type="function">
    <text evidence="19 20">Condenses choline with CDP-diglyceride to produce phosphatidylcholine and CMP.</text>
</comment>
<keyword evidence="17 20" id="KW-1208">Phospholipid metabolism</keyword>
<proteinExistence type="inferred from homology"/>
<evidence type="ECO:0000256" key="11">
    <source>
        <dbReference type="ARBA" id="ARBA00022692"/>
    </source>
</evidence>
<evidence type="ECO:0000313" key="22">
    <source>
        <dbReference type="EMBL" id="MCW2309797.1"/>
    </source>
</evidence>
<evidence type="ECO:0000256" key="4">
    <source>
        <dbReference type="ARBA" id="ARBA00010441"/>
    </source>
</evidence>
<evidence type="ECO:0000256" key="8">
    <source>
        <dbReference type="ARBA" id="ARBA00022516"/>
    </source>
</evidence>
<dbReference type="GO" id="GO:0050520">
    <property type="term" value="F:phosphatidylcholine synthase activity"/>
    <property type="evidence" value="ECO:0007669"/>
    <property type="project" value="UniProtKB-EC"/>
</dbReference>
<evidence type="ECO:0000256" key="15">
    <source>
        <dbReference type="ARBA" id="ARBA00023209"/>
    </source>
</evidence>
<dbReference type="EMBL" id="JAOQNS010000014">
    <property type="protein sequence ID" value="MCW2309797.1"/>
    <property type="molecule type" value="Genomic_DNA"/>
</dbReference>
<comment type="similarity">
    <text evidence="4 20">Belongs to the CDP-alcohol phosphatidyltransferase class-I family.</text>
</comment>
<name>A0ABT3HHD7_9HYPH</name>
<feature type="transmembrane region" description="Helical" evidence="21">
    <location>
        <begin position="189"/>
        <end position="207"/>
    </location>
</feature>
<evidence type="ECO:0000256" key="21">
    <source>
        <dbReference type="SAM" id="Phobius"/>
    </source>
</evidence>
<evidence type="ECO:0000256" key="10">
    <source>
        <dbReference type="ARBA" id="ARBA00022679"/>
    </source>
</evidence>
<evidence type="ECO:0000256" key="5">
    <source>
        <dbReference type="ARBA" id="ARBA00013195"/>
    </source>
</evidence>
<evidence type="ECO:0000256" key="9">
    <source>
        <dbReference type="ARBA" id="ARBA00022519"/>
    </source>
</evidence>
<dbReference type="InterPro" id="IPR026027">
    <property type="entry name" value="PcS"/>
</dbReference>
<evidence type="ECO:0000313" key="23">
    <source>
        <dbReference type="Proteomes" id="UP001209755"/>
    </source>
</evidence>
<feature type="transmembrane region" description="Helical" evidence="21">
    <location>
        <begin position="12"/>
        <end position="37"/>
    </location>
</feature>
<evidence type="ECO:0000256" key="20">
    <source>
        <dbReference type="PIRNR" id="PIRNR000851"/>
    </source>
</evidence>
<evidence type="ECO:0000256" key="17">
    <source>
        <dbReference type="ARBA" id="ARBA00023264"/>
    </source>
</evidence>
<keyword evidence="16 20" id="KW-0464">Manganese</keyword>
<keyword evidence="23" id="KW-1185">Reference proteome</keyword>
<dbReference type="Pfam" id="PF01066">
    <property type="entry name" value="CDP-OH_P_transf"/>
    <property type="match status" value="1"/>
</dbReference>
<evidence type="ECO:0000256" key="12">
    <source>
        <dbReference type="ARBA" id="ARBA00022989"/>
    </source>
</evidence>
<gene>
    <name evidence="22" type="ORF">M2319_004156</name>
</gene>
<evidence type="ECO:0000256" key="16">
    <source>
        <dbReference type="ARBA" id="ARBA00023211"/>
    </source>
</evidence>
<accession>A0ABT3HHD7</accession>
<sequence length="255" mass="27673">MSGHFQRKTATVVPRLPFLIHLFTASGAAFALLAGIAIVQGDFINAFVWLGVALIVDGLDGPMARRLSIGDRMPRWSGAALDFVIDYTTYVFLPAMILVVSGIASRPFDLIGAVLVVTGGALYFADTRMKNEDGSFKGFPAVWNMVVLVLMVLNPPQFVTLAVVVILTVLTFAPLDFVHPVRVKRWRLVTLAMCLGWGVFAGLALAAGLAPPLWIVLGLAGTSLYLFCIGFVHQWINSRRPKPLSEPRGGSPRPR</sequence>
<feature type="transmembrane region" description="Helical" evidence="21">
    <location>
        <begin position="107"/>
        <end position="124"/>
    </location>
</feature>
<dbReference type="Proteomes" id="UP001209755">
    <property type="component" value="Unassembled WGS sequence"/>
</dbReference>
<comment type="caution">
    <text evidence="22">The sequence shown here is derived from an EMBL/GenBank/DDBJ whole genome shotgun (WGS) entry which is preliminary data.</text>
</comment>
<dbReference type="RefSeq" id="WP_264603372.1">
    <property type="nucleotide sequence ID" value="NZ_JAOQNS010000014.1"/>
</dbReference>
<organism evidence="22 23">
    <name type="scientific">Rhodobium gokarnense</name>
    <dbReference type="NCBI Taxonomy" id="364296"/>
    <lineage>
        <taxon>Bacteria</taxon>
        <taxon>Pseudomonadati</taxon>
        <taxon>Pseudomonadota</taxon>
        <taxon>Alphaproteobacteria</taxon>
        <taxon>Hyphomicrobiales</taxon>
        <taxon>Rhodobiaceae</taxon>
        <taxon>Rhodobium</taxon>
    </lineage>
</organism>
<dbReference type="InterPro" id="IPR000462">
    <property type="entry name" value="CDP-OH_P_trans"/>
</dbReference>
<keyword evidence="14 20" id="KW-0472">Membrane</keyword>
<reference evidence="23" key="1">
    <citation type="submission" date="2023-07" db="EMBL/GenBank/DDBJ databases">
        <title>Genome sequencing of Purple Non-Sulfur Bacteria from various extreme environments.</title>
        <authorList>
            <person name="Mayer M."/>
        </authorList>
    </citation>
    <scope>NUCLEOTIDE SEQUENCE [LARGE SCALE GENOMIC DNA]</scope>
    <source>
        <strain evidence="23">DSM 17935</strain>
    </source>
</reference>
<evidence type="ECO:0000256" key="6">
    <source>
        <dbReference type="ARBA" id="ARBA00015623"/>
    </source>
</evidence>
<keyword evidence="10 20" id="KW-0808">Transferase</keyword>
<evidence type="ECO:0000256" key="14">
    <source>
        <dbReference type="ARBA" id="ARBA00023136"/>
    </source>
</evidence>
<feature type="transmembrane region" description="Helical" evidence="21">
    <location>
        <begin position="80"/>
        <end position="101"/>
    </location>
</feature>
<dbReference type="InterPro" id="IPR043130">
    <property type="entry name" value="CDP-OH_PTrfase_TM_dom"/>
</dbReference>
<evidence type="ECO:0000256" key="7">
    <source>
        <dbReference type="ARBA" id="ARBA00022475"/>
    </source>
</evidence>
<keyword evidence="12 21" id="KW-1133">Transmembrane helix</keyword>
<keyword evidence="8 20" id="KW-0444">Lipid biosynthesis</keyword>
<comment type="catalytic activity">
    <reaction evidence="1 20">
        <text>a CDP-1,2-diacyl-sn-glycerol + choline = a 1,2-diacyl-sn-glycero-3-phosphocholine + CMP + H(+)</text>
        <dbReference type="Rhea" id="RHEA:14597"/>
        <dbReference type="ChEBI" id="CHEBI:15354"/>
        <dbReference type="ChEBI" id="CHEBI:15378"/>
        <dbReference type="ChEBI" id="CHEBI:57643"/>
        <dbReference type="ChEBI" id="CHEBI:58332"/>
        <dbReference type="ChEBI" id="CHEBI:60377"/>
        <dbReference type="EC" id="2.7.8.24"/>
    </reaction>
</comment>
<keyword evidence="9 20" id="KW-0997">Cell inner membrane</keyword>
<comment type="cofactor">
    <cofactor evidence="2 20">
        <name>Mn(2+)</name>
        <dbReference type="ChEBI" id="CHEBI:29035"/>
    </cofactor>
</comment>
<dbReference type="PIRSF" id="PIRSF000851">
    <property type="entry name" value="PcS"/>
    <property type="match status" value="1"/>
</dbReference>
<dbReference type="Gene3D" id="1.20.120.1760">
    <property type="match status" value="1"/>
</dbReference>
<evidence type="ECO:0000256" key="2">
    <source>
        <dbReference type="ARBA" id="ARBA00001936"/>
    </source>
</evidence>
<comment type="subcellular location">
    <subcellularLocation>
        <location evidence="3 20">Cell inner membrane</location>
        <topology evidence="3 20">Multi-pass membrane protein</topology>
    </subcellularLocation>
</comment>
<keyword evidence="7 20" id="KW-1003">Cell membrane</keyword>
<evidence type="ECO:0000256" key="18">
    <source>
        <dbReference type="ARBA" id="ARBA00033321"/>
    </source>
</evidence>
<keyword evidence="11 21" id="KW-0812">Transmembrane</keyword>
<evidence type="ECO:0000256" key="1">
    <source>
        <dbReference type="ARBA" id="ARBA00000958"/>
    </source>
</evidence>
<keyword evidence="15 20" id="KW-0594">Phospholipid biosynthesis</keyword>
<keyword evidence="13 20" id="KW-0443">Lipid metabolism</keyword>
<evidence type="ECO:0000256" key="13">
    <source>
        <dbReference type="ARBA" id="ARBA00023098"/>
    </source>
</evidence>